<keyword evidence="3" id="KW-1185">Reference proteome</keyword>
<evidence type="ECO:0000313" key="2">
    <source>
        <dbReference type="EMBL" id="RYB01786.1"/>
    </source>
</evidence>
<reference evidence="2 3" key="1">
    <citation type="submission" date="2018-09" db="EMBL/GenBank/DDBJ databases">
        <authorList>
            <person name="Grouzdev D.S."/>
            <person name="Krutkina M.S."/>
        </authorList>
    </citation>
    <scope>NUCLEOTIDE SEQUENCE [LARGE SCALE GENOMIC DNA]</scope>
    <source>
        <strain evidence="2 3">RmlP001</strain>
    </source>
</reference>
<dbReference type="Proteomes" id="UP000289411">
    <property type="component" value="Unassembled WGS sequence"/>
</dbReference>
<gene>
    <name evidence="2" type="ORF">D3272_24130</name>
</gene>
<evidence type="ECO:0000256" key="1">
    <source>
        <dbReference type="SAM" id="Coils"/>
    </source>
</evidence>
<evidence type="ECO:0000313" key="3">
    <source>
        <dbReference type="Proteomes" id="UP000289411"/>
    </source>
</evidence>
<dbReference type="AlphaFoldDB" id="A0A4Q2R5E3"/>
<comment type="caution">
    <text evidence="2">The sequence shown here is derived from an EMBL/GenBank/DDBJ whole genome shotgun (WGS) entry which is preliminary data.</text>
</comment>
<organism evidence="2 3">
    <name type="scientific">Lichenibacterium ramalinae</name>
    <dbReference type="NCBI Taxonomy" id="2316527"/>
    <lineage>
        <taxon>Bacteria</taxon>
        <taxon>Pseudomonadati</taxon>
        <taxon>Pseudomonadota</taxon>
        <taxon>Alphaproteobacteria</taxon>
        <taxon>Hyphomicrobiales</taxon>
        <taxon>Lichenihabitantaceae</taxon>
        <taxon>Lichenibacterium</taxon>
    </lineage>
</organism>
<name>A0A4Q2R5E3_9HYPH</name>
<feature type="coiled-coil region" evidence="1">
    <location>
        <begin position="103"/>
        <end position="137"/>
    </location>
</feature>
<protein>
    <submittedName>
        <fullName evidence="2">Uncharacterized protein</fullName>
    </submittedName>
</protein>
<dbReference type="EMBL" id="QYBC01000028">
    <property type="protein sequence ID" value="RYB01786.1"/>
    <property type="molecule type" value="Genomic_DNA"/>
</dbReference>
<feature type="coiled-coil region" evidence="1">
    <location>
        <begin position="50"/>
        <end position="77"/>
    </location>
</feature>
<proteinExistence type="predicted"/>
<reference evidence="2 3" key="2">
    <citation type="submission" date="2019-02" db="EMBL/GenBank/DDBJ databases">
        <title>'Lichenibacterium ramalinii' gen. nov. sp. nov., 'Lichenibacterium minor' gen. nov. sp. nov.</title>
        <authorList>
            <person name="Pankratov T."/>
        </authorList>
    </citation>
    <scope>NUCLEOTIDE SEQUENCE [LARGE SCALE GENOMIC DNA]</scope>
    <source>
        <strain evidence="2 3">RmlP001</strain>
    </source>
</reference>
<keyword evidence="1" id="KW-0175">Coiled coil</keyword>
<accession>A0A4Q2R5E3</accession>
<sequence length="183" mass="20043">MDQVEIDTLMRRFFEQSRGEIAEAPRPVEAVPPARVSRPRRDFEMATELLQRAAQAFDVLVKRCQRLERDLDEAGERASVQLAAQDDTIEQWKRLGAGLKAQLETSERAAADFKARCEAAEVRAARAEQRTAALEQASSQAASQAALAEELSTKLHDSVVMAFGVGSRAHPVLEAVATQAAAE</sequence>